<evidence type="ECO:0000259" key="1">
    <source>
        <dbReference type="Pfam" id="PF13173"/>
    </source>
</evidence>
<dbReference type="InterPro" id="IPR041682">
    <property type="entry name" value="AAA_14"/>
</dbReference>
<dbReference type="PANTHER" id="PTHR33295">
    <property type="entry name" value="ATPASE"/>
    <property type="match status" value="1"/>
</dbReference>
<feature type="domain" description="DUF4143" evidence="2">
    <location>
        <begin position="136"/>
        <end position="203"/>
    </location>
</feature>
<dbReference type="PANTHER" id="PTHR33295:SF8">
    <property type="entry name" value="AAA+ ATPASE DOMAIN-CONTAINING PROTEIN"/>
    <property type="match status" value="1"/>
</dbReference>
<dbReference type="EMBL" id="BARU01042206">
    <property type="protein sequence ID" value="GAH82346.1"/>
    <property type="molecule type" value="Genomic_DNA"/>
</dbReference>
<gene>
    <name evidence="3" type="ORF">S03H2_64899</name>
</gene>
<feature type="domain" description="AAA" evidence="1">
    <location>
        <begin position="12"/>
        <end position="79"/>
    </location>
</feature>
<name>X1IIT6_9ZZZZ</name>
<dbReference type="InterPro" id="IPR027417">
    <property type="entry name" value="P-loop_NTPase"/>
</dbReference>
<dbReference type="Gene3D" id="3.40.50.300">
    <property type="entry name" value="P-loop containing nucleotide triphosphate hydrolases"/>
    <property type="match status" value="1"/>
</dbReference>
<sequence>FSKQTGLSIKIDKIYIFLDEIQKLSNFQNQLKVYYDLYPNLKFYISGSTSLFIKKKTQESLAGRISRTILNPLMFPEYLYFKEKKNLLVRPQMVFQELEDEFERFLQSQFVECVFMQNDTERRNYLISILRKIIFEDIPPVFSVQNPELLWSLVKLIGAKPGIYIDYSHLSQEIGISNKTISSYLYYLEEAFIVKKVYNFSTNSLGLIKSV</sequence>
<evidence type="ECO:0000313" key="3">
    <source>
        <dbReference type="EMBL" id="GAH82346.1"/>
    </source>
</evidence>
<reference evidence="3" key="1">
    <citation type="journal article" date="2014" name="Front. Microbiol.">
        <title>High frequency of phylogenetically diverse reductive dehalogenase-homologous genes in deep subseafloor sedimentary metagenomes.</title>
        <authorList>
            <person name="Kawai M."/>
            <person name="Futagami T."/>
            <person name="Toyoda A."/>
            <person name="Takaki Y."/>
            <person name="Nishi S."/>
            <person name="Hori S."/>
            <person name="Arai W."/>
            <person name="Tsubouchi T."/>
            <person name="Morono Y."/>
            <person name="Uchiyama I."/>
            <person name="Ito T."/>
            <person name="Fujiyama A."/>
            <person name="Inagaki F."/>
            <person name="Takami H."/>
        </authorList>
    </citation>
    <scope>NUCLEOTIDE SEQUENCE</scope>
    <source>
        <strain evidence="3">Expedition CK06-06</strain>
    </source>
</reference>
<dbReference type="Pfam" id="PF13173">
    <property type="entry name" value="AAA_14"/>
    <property type="match status" value="1"/>
</dbReference>
<dbReference type="AlphaFoldDB" id="X1IIT6"/>
<comment type="caution">
    <text evidence="3">The sequence shown here is derived from an EMBL/GenBank/DDBJ whole genome shotgun (WGS) entry which is preliminary data.</text>
</comment>
<evidence type="ECO:0000259" key="2">
    <source>
        <dbReference type="Pfam" id="PF13635"/>
    </source>
</evidence>
<feature type="non-terminal residue" evidence="3">
    <location>
        <position position="1"/>
    </location>
</feature>
<protein>
    <submittedName>
        <fullName evidence="3">Uncharacterized protein</fullName>
    </submittedName>
</protein>
<dbReference type="InterPro" id="IPR025420">
    <property type="entry name" value="DUF4143"/>
</dbReference>
<organism evidence="3">
    <name type="scientific">marine sediment metagenome</name>
    <dbReference type="NCBI Taxonomy" id="412755"/>
    <lineage>
        <taxon>unclassified sequences</taxon>
        <taxon>metagenomes</taxon>
        <taxon>ecological metagenomes</taxon>
    </lineage>
</organism>
<dbReference type="SUPFAM" id="SSF52540">
    <property type="entry name" value="P-loop containing nucleoside triphosphate hydrolases"/>
    <property type="match status" value="1"/>
</dbReference>
<accession>X1IIT6</accession>
<proteinExistence type="predicted"/>
<dbReference type="Pfam" id="PF13635">
    <property type="entry name" value="DUF4143"/>
    <property type="match status" value="1"/>
</dbReference>
<feature type="non-terminal residue" evidence="3">
    <location>
        <position position="211"/>
    </location>
</feature>